<dbReference type="Gene3D" id="1.10.10.10">
    <property type="entry name" value="Winged helix-like DNA-binding domain superfamily/Winged helix DNA-binding domain"/>
    <property type="match status" value="1"/>
</dbReference>
<protein>
    <submittedName>
        <fullName evidence="6">Transcriptional regulator</fullName>
    </submittedName>
</protein>
<evidence type="ECO:0000256" key="1">
    <source>
        <dbReference type="ARBA" id="ARBA00023015"/>
    </source>
</evidence>
<dbReference type="PROSITE" id="PS51118">
    <property type="entry name" value="HTH_HXLR"/>
    <property type="match status" value="1"/>
</dbReference>
<dbReference type="SUPFAM" id="SSF46785">
    <property type="entry name" value="Winged helix' DNA-binding domain"/>
    <property type="match status" value="1"/>
</dbReference>
<evidence type="ECO:0000256" key="2">
    <source>
        <dbReference type="ARBA" id="ARBA00023125"/>
    </source>
</evidence>
<dbReference type="Pfam" id="PF01638">
    <property type="entry name" value="HxlR"/>
    <property type="match status" value="1"/>
</dbReference>
<feature type="region of interest" description="Disordered" evidence="4">
    <location>
        <begin position="109"/>
        <end position="154"/>
    </location>
</feature>
<organism evidence="6 7">
    <name type="scientific">Streptomyces violaceusniger</name>
    <dbReference type="NCBI Taxonomy" id="68280"/>
    <lineage>
        <taxon>Bacteria</taxon>
        <taxon>Bacillati</taxon>
        <taxon>Actinomycetota</taxon>
        <taxon>Actinomycetes</taxon>
        <taxon>Kitasatosporales</taxon>
        <taxon>Streptomycetaceae</taxon>
        <taxon>Streptomyces</taxon>
        <taxon>Streptomyces violaceusniger group</taxon>
    </lineage>
</organism>
<dbReference type="AlphaFoldDB" id="A0A0X3VN91"/>
<dbReference type="Proteomes" id="UP000053413">
    <property type="component" value="Unassembled WGS sequence"/>
</dbReference>
<feature type="domain" description="HTH hxlR-type" evidence="5">
    <location>
        <begin position="12"/>
        <end position="109"/>
    </location>
</feature>
<comment type="caution">
    <text evidence="6">The sequence shown here is derived from an EMBL/GenBank/DDBJ whole genome shotgun (WGS) entry which is preliminary data.</text>
</comment>
<sequence length="154" mass="17113">MVARTRFDAEPCPVARSVDAIGDWWSLLIVRDAFDGSRRFGQFQRSLGIAKNILTSRLRTLERTGVMTTVPASDGSRYQEYVLTEKGRGLFPVIVALRQWGETHCFGPGEEHSRLLDRRNGHPLSPLEIRSSDGRSVGPDETLVEKLSSADEAG</sequence>
<evidence type="ECO:0000256" key="4">
    <source>
        <dbReference type="SAM" id="MobiDB-lite"/>
    </source>
</evidence>
<evidence type="ECO:0000313" key="6">
    <source>
        <dbReference type="EMBL" id="KUL46229.1"/>
    </source>
</evidence>
<evidence type="ECO:0000313" key="7">
    <source>
        <dbReference type="Proteomes" id="UP000053413"/>
    </source>
</evidence>
<evidence type="ECO:0000256" key="3">
    <source>
        <dbReference type="ARBA" id="ARBA00023163"/>
    </source>
</evidence>
<dbReference type="OrthoDB" id="9792527at2"/>
<dbReference type="InterPro" id="IPR002577">
    <property type="entry name" value="HTH_HxlR"/>
</dbReference>
<feature type="compositionally biased region" description="Basic and acidic residues" evidence="4">
    <location>
        <begin position="109"/>
        <end position="120"/>
    </location>
</feature>
<proteinExistence type="predicted"/>
<dbReference type="PANTHER" id="PTHR33204:SF18">
    <property type="entry name" value="TRANSCRIPTIONAL REGULATORY PROTEIN"/>
    <property type="match status" value="1"/>
</dbReference>
<dbReference type="EMBL" id="LLZJ01000396">
    <property type="protein sequence ID" value="KUL46229.1"/>
    <property type="molecule type" value="Genomic_DNA"/>
</dbReference>
<dbReference type="InterPro" id="IPR036390">
    <property type="entry name" value="WH_DNA-bd_sf"/>
</dbReference>
<name>A0A0X3VN91_STRVO</name>
<accession>A0A0X3VN91</accession>
<keyword evidence="1" id="KW-0805">Transcription regulation</keyword>
<gene>
    <name evidence="6" type="ORF">ADL28_35825</name>
</gene>
<keyword evidence="3" id="KW-0804">Transcription</keyword>
<reference evidence="7" key="1">
    <citation type="submission" date="2015-10" db="EMBL/GenBank/DDBJ databases">
        <authorList>
            <person name="Ju K.-S."/>
            <person name="Doroghazi J.R."/>
            <person name="Metcalf W.W."/>
        </authorList>
    </citation>
    <scope>NUCLEOTIDE SEQUENCE [LARGE SCALE GENOMIC DNA]</scope>
    <source>
        <strain evidence="7">NRRL F-8817</strain>
    </source>
</reference>
<evidence type="ECO:0000259" key="5">
    <source>
        <dbReference type="PROSITE" id="PS51118"/>
    </source>
</evidence>
<keyword evidence="2" id="KW-0238">DNA-binding</keyword>
<dbReference type="PANTHER" id="PTHR33204">
    <property type="entry name" value="TRANSCRIPTIONAL REGULATOR, MARR FAMILY"/>
    <property type="match status" value="1"/>
</dbReference>
<dbReference type="RefSeq" id="WP_059147963.1">
    <property type="nucleotide sequence ID" value="NZ_LLZJ01000396.1"/>
</dbReference>
<dbReference type="GO" id="GO:0003677">
    <property type="term" value="F:DNA binding"/>
    <property type="evidence" value="ECO:0007669"/>
    <property type="project" value="UniProtKB-KW"/>
</dbReference>
<dbReference type="InterPro" id="IPR036388">
    <property type="entry name" value="WH-like_DNA-bd_sf"/>
</dbReference>